<accession>F9U735</accession>
<dbReference type="Pfam" id="PF01864">
    <property type="entry name" value="CarS-like"/>
    <property type="match status" value="1"/>
</dbReference>
<dbReference type="EMBL" id="AFWV01000002">
    <property type="protein sequence ID" value="EGV20061.1"/>
    <property type="molecule type" value="Genomic_DNA"/>
</dbReference>
<keyword evidence="3" id="KW-1185">Reference proteome</keyword>
<keyword evidence="1" id="KW-0472">Membrane</keyword>
<dbReference type="PATRIC" id="fig|768671.3.peg.794"/>
<evidence type="ECO:0000313" key="3">
    <source>
        <dbReference type="Proteomes" id="UP000005459"/>
    </source>
</evidence>
<protein>
    <recommendedName>
        <fullName evidence="4">CDP-archaeol synthase</fullName>
    </recommendedName>
</protein>
<keyword evidence="1" id="KW-0812">Transmembrane</keyword>
<keyword evidence="1" id="KW-1133">Transmembrane helix</keyword>
<evidence type="ECO:0000256" key="1">
    <source>
        <dbReference type="SAM" id="Phobius"/>
    </source>
</evidence>
<dbReference type="eggNOG" id="COG0575">
    <property type="taxonomic scope" value="Bacteria"/>
</dbReference>
<dbReference type="STRING" id="768671.ThimaDRAFT_0737"/>
<gene>
    <name evidence="2" type="ORF">ThimaDRAFT_0737</name>
</gene>
<evidence type="ECO:0008006" key="4">
    <source>
        <dbReference type="Google" id="ProtNLM"/>
    </source>
</evidence>
<dbReference type="InterPro" id="IPR032690">
    <property type="entry name" value="CarS"/>
</dbReference>
<evidence type="ECO:0000313" key="2">
    <source>
        <dbReference type="EMBL" id="EGV20061.1"/>
    </source>
</evidence>
<feature type="transmembrane region" description="Helical" evidence="1">
    <location>
        <begin position="64"/>
        <end position="84"/>
    </location>
</feature>
<reference evidence="2 3" key="1">
    <citation type="submission" date="2011-06" db="EMBL/GenBank/DDBJ databases">
        <title>The draft genome of Thiocapsa marina 5811.</title>
        <authorList>
            <consortium name="US DOE Joint Genome Institute (JGI-PGF)"/>
            <person name="Lucas S."/>
            <person name="Han J."/>
            <person name="Cheng J.-F."/>
            <person name="Goodwin L."/>
            <person name="Pitluck S."/>
            <person name="Peters L."/>
            <person name="Land M.L."/>
            <person name="Hauser L."/>
            <person name="Vogl K."/>
            <person name="Liu Z."/>
            <person name="Imhoff J."/>
            <person name="Thiel V."/>
            <person name="Frigaard N.-U."/>
            <person name="Bryant D."/>
            <person name="Woyke T.J."/>
        </authorList>
    </citation>
    <scope>NUCLEOTIDE SEQUENCE [LARGE SCALE GENOMIC DNA]</scope>
    <source>
        <strain evidence="2 3">5811</strain>
    </source>
</reference>
<dbReference type="PANTHER" id="PTHR39650:SF1">
    <property type="entry name" value="CDP-ARCHAEOL SYNTHASE"/>
    <property type="match status" value="1"/>
</dbReference>
<sequence>MTPTLQLLALVVWANGVPVLLRLLLGHRFAHPLDGGRLFRDGRPWLGASKTWRGLCAAVLTTPLLAVLLGLTWLIGVVAALGAMSGDLLASFIKRRLGRQPSESVFLLDQVPEALIPAIALMPVLDLSASRVAIVVIAFTLIDLLLTPFAARLRRMLERIRGLGRRPF</sequence>
<dbReference type="RefSeq" id="WP_007191614.1">
    <property type="nucleotide sequence ID" value="NZ_AFWV01000002.1"/>
</dbReference>
<dbReference type="AlphaFoldDB" id="F9U735"/>
<dbReference type="PANTHER" id="PTHR39650">
    <property type="entry name" value="CDP-ARCHAEOL SYNTHASE"/>
    <property type="match status" value="1"/>
</dbReference>
<dbReference type="OrthoDB" id="8850121at2"/>
<dbReference type="Proteomes" id="UP000005459">
    <property type="component" value="Unassembled WGS sequence"/>
</dbReference>
<proteinExistence type="predicted"/>
<organism evidence="2 3">
    <name type="scientific">Thiocapsa marina 5811</name>
    <dbReference type="NCBI Taxonomy" id="768671"/>
    <lineage>
        <taxon>Bacteria</taxon>
        <taxon>Pseudomonadati</taxon>
        <taxon>Pseudomonadota</taxon>
        <taxon>Gammaproteobacteria</taxon>
        <taxon>Chromatiales</taxon>
        <taxon>Chromatiaceae</taxon>
        <taxon>Thiocapsa</taxon>
    </lineage>
</organism>
<feature type="transmembrane region" description="Helical" evidence="1">
    <location>
        <begin position="131"/>
        <end position="151"/>
    </location>
</feature>
<name>F9U735_9GAMM</name>